<reference evidence="14 15" key="1">
    <citation type="submission" date="2008-08" db="EMBL/GenBank/DDBJ databases">
        <title>Draft genome sequence of Bacteroides plebeius (DSM 17135).</title>
        <authorList>
            <person name="Sudarsanam P."/>
            <person name="Ley R."/>
            <person name="Guruge J."/>
            <person name="Turnbaugh P.J."/>
            <person name="Mahowald M."/>
            <person name="Liep D."/>
            <person name="Gordon J."/>
        </authorList>
    </citation>
    <scope>NUCLEOTIDE SEQUENCE [LARGE SCALE GENOMIC DNA]</scope>
    <source>
        <strain evidence="15">DSM 17135 / JCM 12973 / M2</strain>
    </source>
</reference>
<dbReference type="PANTHER" id="PTHR30478:SF0">
    <property type="entry name" value="BETA SLIDING CLAMP"/>
    <property type="match status" value="1"/>
</dbReference>
<dbReference type="Proteomes" id="UP000003452">
    <property type="component" value="Unassembled WGS sequence"/>
</dbReference>
<keyword evidence="4 10" id="KW-0963">Cytoplasm</keyword>
<evidence type="ECO:0000313" key="14">
    <source>
        <dbReference type="EMBL" id="EDY96401.1"/>
    </source>
</evidence>
<dbReference type="Pfam" id="PF02767">
    <property type="entry name" value="DNA_pol3_beta_2"/>
    <property type="match status" value="1"/>
</dbReference>
<reference evidence="14 15" key="2">
    <citation type="submission" date="2008-08" db="EMBL/GenBank/DDBJ databases">
        <authorList>
            <person name="Fulton L."/>
            <person name="Clifton S."/>
            <person name="Fulton B."/>
            <person name="Xu J."/>
            <person name="Minx P."/>
            <person name="Pepin K.H."/>
            <person name="Johnson M."/>
            <person name="Thiruvilangam P."/>
            <person name="Bhonagiri V."/>
            <person name="Nash W.E."/>
            <person name="Mardis E.R."/>
            <person name="Wilson R.K."/>
        </authorList>
    </citation>
    <scope>NUCLEOTIDE SEQUENCE [LARGE SCALE GENOMIC DNA]</scope>
    <source>
        <strain evidence="15">DSM 17135 / JCM 12973 / M2</strain>
    </source>
</reference>
<dbReference type="SMART" id="SM00480">
    <property type="entry name" value="POL3Bc"/>
    <property type="match status" value="1"/>
</dbReference>
<dbReference type="GO" id="GO:0006271">
    <property type="term" value="P:DNA strand elongation involved in DNA replication"/>
    <property type="evidence" value="ECO:0007669"/>
    <property type="project" value="TreeGrafter"/>
</dbReference>
<evidence type="ECO:0000259" key="11">
    <source>
        <dbReference type="Pfam" id="PF00712"/>
    </source>
</evidence>
<dbReference type="NCBIfam" id="TIGR00663">
    <property type="entry name" value="dnan"/>
    <property type="match status" value="1"/>
</dbReference>
<dbReference type="PANTHER" id="PTHR30478">
    <property type="entry name" value="DNA POLYMERASE III SUBUNIT BETA"/>
    <property type="match status" value="1"/>
</dbReference>
<dbReference type="InterPro" id="IPR022637">
    <property type="entry name" value="DNA_polIII_beta_cen"/>
</dbReference>
<evidence type="ECO:0000256" key="9">
    <source>
        <dbReference type="ARBA" id="ARBA00023125"/>
    </source>
</evidence>
<dbReference type="GO" id="GO:0003677">
    <property type="term" value="F:DNA binding"/>
    <property type="evidence" value="ECO:0007669"/>
    <property type="project" value="UniProtKB-UniRule"/>
</dbReference>
<dbReference type="CDD" id="cd00140">
    <property type="entry name" value="beta_clamp"/>
    <property type="match status" value="1"/>
</dbReference>
<accession>B5CVV4</accession>
<evidence type="ECO:0000259" key="12">
    <source>
        <dbReference type="Pfam" id="PF02767"/>
    </source>
</evidence>
<keyword evidence="8 10" id="KW-0239">DNA-directed DNA polymerase</keyword>
<evidence type="ECO:0000259" key="13">
    <source>
        <dbReference type="Pfam" id="PF02768"/>
    </source>
</evidence>
<gene>
    <name evidence="14" type="primary">dnaN</name>
    <name evidence="14" type="ORF">BACPLE_00841</name>
</gene>
<dbReference type="Pfam" id="PF00712">
    <property type="entry name" value="DNA_pol3_beta"/>
    <property type="match status" value="1"/>
</dbReference>
<comment type="subunit">
    <text evidence="10">Forms a ring-shaped head-to-tail homodimer around DNA.</text>
</comment>
<sequence>MQSFRNFGNWFRASEDAFNNKNRTKTNIKTAMKFIVSSTALFSHLQAISRVINSRNSLPILDCFLFELRDGTLFMTASDNDTTLSTSIEVNESDSDGRFAVSSKTLLEALKEIPEQPLSFHIEPSNMEITVEYLNGKYSLMGQNADEYPQAQALGSNAVQVTMGAEILMNGVNRSLFATADDELRPVMNGIYFDISTEDITLVASDGHKLVRCKTYAARGAEKAAFILPKKPANLLKNLLPKEQGDVQIGFDDRNAMFTLENYQMICRLIEGRYPNYNSVIPQNNPHRAIIDRALFISALRRVSVFSSQSSSLIKLSLSENQMKISAQDIDFSTSAEETIACQYGGNPMSIGFKSSFLIDILNNISAQNIIIELADPSRAGVIVPEEQEEDEDLLMLLMPMMLND</sequence>
<dbReference type="SUPFAM" id="SSF55979">
    <property type="entry name" value="DNA clamp"/>
    <property type="match status" value="3"/>
</dbReference>
<feature type="domain" description="DNA polymerase III beta sliding clamp C-terminal" evidence="13">
    <location>
        <begin position="279"/>
        <end position="401"/>
    </location>
</feature>
<dbReference type="Gene3D" id="3.70.10.10">
    <property type="match status" value="1"/>
</dbReference>
<dbReference type="HOGENOM" id="CLU_038149_4_1_10"/>
<feature type="domain" description="DNA polymerase III beta sliding clamp N-terminal" evidence="11">
    <location>
        <begin position="32"/>
        <end position="150"/>
    </location>
</feature>
<organism evidence="14 15">
    <name type="scientific">Phocaeicola plebeius (strain DSM 17135 / JCM 12973 / CCUG 54634 / M2)</name>
    <name type="common">Bacteroides plebeius</name>
    <dbReference type="NCBI Taxonomy" id="484018"/>
    <lineage>
        <taxon>Bacteria</taxon>
        <taxon>Pseudomonadati</taxon>
        <taxon>Bacteroidota</taxon>
        <taxon>Bacteroidia</taxon>
        <taxon>Bacteroidales</taxon>
        <taxon>Bacteroidaceae</taxon>
        <taxon>Phocaeicola</taxon>
    </lineage>
</organism>
<comment type="similarity">
    <text evidence="2 10">Belongs to the beta sliding clamp family.</text>
</comment>
<evidence type="ECO:0000256" key="5">
    <source>
        <dbReference type="ARBA" id="ARBA00022679"/>
    </source>
</evidence>
<proteinExistence type="inferred from homology"/>
<dbReference type="InterPro" id="IPR022635">
    <property type="entry name" value="DNA_polIII_beta_C"/>
</dbReference>
<feature type="domain" description="DNA polymerase III beta sliding clamp central" evidence="12">
    <location>
        <begin position="166"/>
        <end position="276"/>
    </location>
</feature>
<dbReference type="InterPro" id="IPR046938">
    <property type="entry name" value="DNA_clamp_sf"/>
</dbReference>
<dbReference type="GO" id="GO:0003887">
    <property type="term" value="F:DNA-directed DNA polymerase activity"/>
    <property type="evidence" value="ECO:0007669"/>
    <property type="project" value="UniProtKB-UniRule"/>
</dbReference>
<evidence type="ECO:0000256" key="2">
    <source>
        <dbReference type="ARBA" id="ARBA00010752"/>
    </source>
</evidence>
<dbReference type="PIRSF" id="PIRSF000804">
    <property type="entry name" value="DNA_pol_III_b"/>
    <property type="match status" value="1"/>
</dbReference>
<evidence type="ECO:0000256" key="4">
    <source>
        <dbReference type="ARBA" id="ARBA00022490"/>
    </source>
</evidence>
<keyword evidence="5 10" id="KW-0808">Transferase</keyword>
<dbReference type="InterPro" id="IPR022634">
    <property type="entry name" value="DNA_polIII_beta_N"/>
</dbReference>
<evidence type="ECO:0000313" key="15">
    <source>
        <dbReference type="Proteomes" id="UP000003452"/>
    </source>
</evidence>
<dbReference type="GO" id="GO:0005737">
    <property type="term" value="C:cytoplasm"/>
    <property type="evidence" value="ECO:0007669"/>
    <property type="project" value="UniProtKB-SubCell"/>
</dbReference>
<evidence type="ECO:0000256" key="7">
    <source>
        <dbReference type="ARBA" id="ARBA00022705"/>
    </source>
</evidence>
<evidence type="ECO:0000256" key="6">
    <source>
        <dbReference type="ARBA" id="ARBA00022695"/>
    </source>
</evidence>
<name>B5CVV4_PHOPM</name>
<comment type="subcellular location">
    <subcellularLocation>
        <location evidence="1 10">Cytoplasm</location>
    </subcellularLocation>
</comment>
<dbReference type="Gene3D" id="3.10.150.10">
    <property type="entry name" value="DNA Polymerase III, subunit A, domain 2"/>
    <property type="match status" value="1"/>
</dbReference>
<keyword evidence="7 10" id="KW-0235">DNA replication</keyword>
<evidence type="ECO:0000256" key="8">
    <source>
        <dbReference type="ARBA" id="ARBA00022932"/>
    </source>
</evidence>
<comment type="function">
    <text evidence="10">Confers DNA tethering and processivity to DNA polymerases and other proteins. Acts as a clamp, forming a ring around DNA (a reaction catalyzed by the clamp-loading complex) which diffuses in an ATP-independent manner freely and bidirectionally along dsDNA. Initially characterized for its ability to contact the catalytic subunit of DNA polymerase III (Pol III), a complex, multichain enzyme responsible for most of the replicative synthesis in bacteria; Pol III exhibits 3'-5' exonuclease proofreading activity. The beta chain is required for initiation of replication as well as for processivity of DNA replication.</text>
</comment>
<protein>
    <recommendedName>
        <fullName evidence="3 10">Beta sliding clamp</fullName>
    </recommendedName>
</protein>
<dbReference type="GO" id="GO:0009360">
    <property type="term" value="C:DNA polymerase III complex"/>
    <property type="evidence" value="ECO:0007669"/>
    <property type="project" value="InterPro"/>
</dbReference>
<dbReference type="eggNOG" id="COG0592">
    <property type="taxonomic scope" value="Bacteria"/>
</dbReference>
<dbReference type="EMBL" id="ABQC02000012">
    <property type="protein sequence ID" value="EDY96401.1"/>
    <property type="molecule type" value="Genomic_DNA"/>
</dbReference>
<dbReference type="Pfam" id="PF02768">
    <property type="entry name" value="DNA_pol3_beta_3"/>
    <property type="match status" value="1"/>
</dbReference>
<dbReference type="GO" id="GO:0008408">
    <property type="term" value="F:3'-5' exonuclease activity"/>
    <property type="evidence" value="ECO:0007669"/>
    <property type="project" value="InterPro"/>
</dbReference>
<evidence type="ECO:0000256" key="1">
    <source>
        <dbReference type="ARBA" id="ARBA00004496"/>
    </source>
</evidence>
<evidence type="ECO:0000256" key="10">
    <source>
        <dbReference type="PIRNR" id="PIRNR000804"/>
    </source>
</evidence>
<evidence type="ECO:0000256" key="3">
    <source>
        <dbReference type="ARBA" id="ARBA00021035"/>
    </source>
</evidence>
<keyword evidence="9" id="KW-0238">DNA-binding</keyword>
<dbReference type="InterPro" id="IPR001001">
    <property type="entry name" value="DNA_polIII_beta"/>
</dbReference>
<comment type="caution">
    <text evidence="14">The sequence shown here is derived from an EMBL/GenBank/DDBJ whole genome shotgun (WGS) entry which is preliminary data.</text>
</comment>
<dbReference type="AlphaFoldDB" id="B5CVV4"/>
<keyword evidence="6 10" id="KW-0548">Nucleotidyltransferase</keyword>